<gene>
    <name evidence="2" type="ORF">HDU87_007079</name>
</gene>
<organism evidence="2 3">
    <name type="scientific">Geranomyces variabilis</name>
    <dbReference type="NCBI Taxonomy" id="109894"/>
    <lineage>
        <taxon>Eukaryota</taxon>
        <taxon>Fungi</taxon>
        <taxon>Fungi incertae sedis</taxon>
        <taxon>Chytridiomycota</taxon>
        <taxon>Chytridiomycota incertae sedis</taxon>
        <taxon>Chytridiomycetes</taxon>
        <taxon>Spizellomycetales</taxon>
        <taxon>Powellomycetaceae</taxon>
        <taxon>Geranomyces</taxon>
    </lineage>
</organism>
<dbReference type="PANTHER" id="PTHR35538:SF3">
    <property type="entry name" value="C-TYPE LECTIN DOMAIN-CONTAINING PROTEIN"/>
    <property type="match status" value="1"/>
</dbReference>
<dbReference type="SUPFAM" id="SSF47473">
    <property type="entry name" value="EF-hand"/>
    <property type="match status" value="1"/>
</dbReference>
<comment type="caution">
    <text evidence="2">The sequence shown here is derived from an EMBL/GenBank/DDBJ whole genome shotgun (WGS) entry which is preliminary data.</text>
</comment>
<dbReference type="PANTHER" id="PTHR35538">
    <property type="entry name" value="LIG_CHAN-GLU_BD DOMAIN-CONTAINING PROTEIN"/>
    <property type="match status" value="1"/>
</dbReference>
<evidence type="ECO:0000256" key="1">
    <source>
        <dbReference type="SAM" id="MobiDB-lite"/>
    </source>
</evidence>
<sequence>MMVVTQAPPVPTLQQPVGEPAVSSPATPHIPASASRRLEKQRSSLATAASESNVLVDADGRPISSALATLRIGATPLVDTNRSQSALPQVPSSPDAGGLLQPAPSQRHLMPVSVHGSSRILQDVVMPARYQPAGGMLSEEVMSNFAPMPKKTKGRVMPVVDFNRMVQTPRVGESRYLPPLSRSSMGRPKPPPEWIRESQFSLRAPTPLIAADGRPPLRKVPVVGKMPAGLTNTEGYFRVFTEMKTIETVDLKKNGHHLAELLPHRYTRKMPLYGTSPRMMMMMQQPPPSRLAKLMATPLQKSAATYTKRAAPAAPAPKRGPRRLPGLPIADDAATAAAEPDTKPPITTRRTKAPKPISNPHLKRVRKGGSTTTTADGDQINDKASDAAGIREGLATDMAHASAPRLSDEATLPLTSADLKPWDTDVNPTLPAPPPSLSTVEPAISSSAPAPAPTTAITVPTVTNPQPANFTPYKPRRPTPPMQVSTNLSALRKTDDEDAADNEDAAGEDSLGGLPAGTPTAKSKFTGRNRSYGGLEGEEDVKKRRASFAPGMKKFNASTKKFDMETLRKRRQSSNVPHRAGLEKEDGKEDFLSSLVKDMNVMDEDSKTRYIRMSEPIFKDGDLISIERLGTELTRMKWITAGEVDYITKVFELVAGDYVDQSEFCVIAALAERMTFLDTSLRQSFGDTDFRKLETNIKQYRHLFTVNTNEDGKMTYDDLKILLLSTGLPANSIEGVASLLNLAPAGKDSSKQSEVGFLDFLSYVPFFALLHDRIVDDPLAYNAGDENAAGGEAVVKKLLADIKSRSEAGAM</sequence>
<feature type="compositionally biased region" description="Acidic residues" evidence="1">
    <location>
        <begin position="496"/>
        <end position="507"/>
    </location>
</feature>
<dbReference type="InterPro" id="IPR011992">
    <property type="entry name" value="EF-hand-dom_pair"/>
</dbReference>
<dbReference type="AlphaFoldDB" id="A0AAD5TEN2"/>
<dbReference type="EMBL" id="JADGJQ010000063">
    <property type="protein sequence ID" value="KAJ3174597.1"/>
    <property type="molecule type" value="Genomic_DNA"/>
</dbReference>
<evidence type="ECO:0000313" key="3">
    <source>
        <dbReference type="Proteomes" id="UP001212152"/>
    </source>
</evidence>
<reference evidence="2" key="1">
    <citation type="submission" date="2020-05" db="EMBL/GenBank/DDBJ databases">
        <title>Phylogenomic resolution of chytrid fungi.</title>
        <authorList>
            <person name="Stajich J.E."/>
            <person name="Amses K."/>
            <person name="Simmons R."/>
            <person name="Seto K."/>
            <person name="Myers J."/>
            <person name="Bonds A."/>
            <person name="Quandt C.A."/>
            <person name="Barry K."/>
            <person name="Liu P."/>
            <person name="Grigoriev I."/>
            <person name="Longcore J.E."/>
            <person name="James T.Y."/>
        </authorList>
    </citation>
    <scope>NUCLEOTIDE SEQUENCE</scope>
    <source>
        <strain evidence="2">JEL0379</strain>
    </source>
</reference>
<feature type="region of interest" description="Disordered" evidence="1">
    <location>
        <begin position="302"/>
        <end position="382"/>
    </location>
</feature>
<dbReference type="Proteomes" id="UP001212152">
    <property type="component" value="Unassembled WGS sequence"/>
</dbReference>
<feature type="region of interest" description="Disordered" evidence="1">
    <location>
        <begin position="432"/>
        <end position="584"/>
    </location>
</feature>
<protein>
    <submittedName>
        <fullName evidence="2">Uncharacterized protein</fullName>
    </submittedName>
</protein>
<feature type="compositionally biased region" description="Low complexity" evidence="1">
    <location>
        <begin position="308"/>
        <end position="338"/>
    </location>
</feature>
<feature type="region of interest" description="Disordered" evidence="1">
    <location>
        <begin position="1"/>
        <end position="44"/>
    </location>
</feature>
<evidence type="ECO:0000313" key="2">
    <source>
        <dbReference type="EMBL" id="KAJ3174597.1"/>
    </source>
</evidence>
<feature type="compositionally biased region" description="Polar residues" evidence="1">
    <location>
        <begin position="520"/>
        <end position="529"/>
    </location>
</feature>
<name>A0AAD5TEN2_9FUNG</name>
<feature type="compositionally biased region" description="Low complexity" evidence="1">
    <location>
        <begin position="437"/>
        <end position="463"/>
    </location>
</feature>
<proteinExistence type="predicted"/>
<accession>A0AAD5TEN2</accession>
<keyword evidence="3" id="KW-1185">Reference proteome</keyword>